<reference evidence="2 3" key="1">
    <citation type="submission" date="2024-04" db="EMBL/GenBank/DDBJ databases">
        <title>Phyllosticta paracitricarpa is synonymous to the EU quarantine fungus P. citricarpa based on phylogenomic analyses.</title>
        <authorList>
            <consortium name="Lawrence Berkeley National Laboratory"/>
            <person name="Van ingen-buijs V.A."/>
            <person name="Van westerhoven A.C."/>
            <person name="Haridas S."/>
            <person name="Skiadas P."/>
            <person name="Martin F."/>
            <person name="Groenewald J.Z."/>
            <person name="Crous P.W."/>
            <person name="Seidl M.F."/>
        </authorList>
    </citation>
    <scope>NUCLEOTIDE SEQUENCE [LARGE SCALE GENOMIC DNA]</scope>
    <source>
        <strain evidence="2 3">CPC 17464</strain>
    </source>
</reference>
<feature type="compositionally biased region" description="Pro residues" evidence="1">
    <location>
        <begin position="30"/>
        <end position="44"/>
    </location>
</feature>
<comment type="caution">
    <text evidence="2">The sequence shown here is derived from an EMBL/GenBank/DDBJ whole genome shotgun (WGS) entry which is preliminary data.</text>
</comment>
<dbReference type="EMBL" id="JBBPEH010000006">
    <property type="protein sequence ID" value="KAK7537420.1"/>
    <property type="molecule type" value="Genomic_DNA"/>
</dbReference>
<evidence type="ECO:0000313" key="2">
    <source>
        <dbReference type="EMBL" id="KAK7537420.1"/>
    </source>
</evidence>
<dbReference type="Proteomes" id="UP001360953">
    <property type="component" value="Unassembled WGS sequence"/>
</dbReference>
<sequence>MLTRERERASSLQQRPPSYRLHRRAHGPMDPQPPPPSKTYPARPPLTIQNHTSQDVGRRYCLPRFPSFRQARSRVSATPAIRQKHHHLVQSDGPLPRSTLCPRADRQGDGTRGKRSACICFCPQHMFLVSPPFSESPHRPLSITLRPYHVQFFAPSEWQALLAGHAYAPAHRSRAWLAGIRVPSRQNPCVDKATGSHSR</sequence>
<keyword evidence="3" id="KW-1185">Reference proteome</keyword>
<feature type="region of interest" description="Disordered" evidence="1">
    <location>
        <begin position="85"/>
        <end position="110"/>
    </location>
</feature>
<name>A0ABR1LTP3_9PEZI</name>
<feature type="region of interest" description="Disordered" evidence="1">
    <location>
        <begin position="1"/>
        <end position="53"/>
    </location>
</feature>
<organism evidence="2 3">
    <name type="scientific">Phyllosticta citribraziliensis</name>
    <dbReference type="NCBI Taxonomy" id="989973"/>
    <lineage>
        <taxon>Eukaryota</taxon>
        <taxon>Fungi</taxon>
        <taxon>Dikarya</taxon>
        <taxon>Ascomycota</taxon>
        <taxon>Pezizomycotina</taxon>
        <taxon>Dothideomycetes</taxon>
        <taxon>Dothideomycetes incertae sedis</taxon>
        <taxon>Botryosphaeriales</taxon>
        <taxon>Phyllostictaceae</taxon>
        <taxon>Phyllosticta</taxon>
    </lineage>
</organism>
<evidence type="ECO:0000256" key="1">
    <source>
        <dbReference type="SAM" id="MobiDB-lite"/>
    </source>
</evidence>
<dbReference type="RefSeq" id="XP_066655571.1">
    <property type="nucleotide sequence ID" value="XM_066800343.1"/>
</dbReference>
<evidence type="ECO:0000313" key="3">
    <source>
        <dbReference type="Proteomes" id="UP001360953"/>
    </source>
</evidence>
<protein>
    <submittedName>
        <fullName evidence="2">Uncharacterized protein</fullName>
    </submittedName>
</protein>
<gene>
    <name evidence="2" type="ORF">J3D65DRAFT_625467</name>
</gene>
<proteinExistence type="predicted"/>
<dbReference type="GeneID" id="92033249"/>
<accession>A0ABR1LTP3</accession>